<evidence type="ECO:0000313" key="2">
    <source>
        <dbReference type="Proteomes" id="UP001164706"/>
    </source>
</evidence>
<organism evidence="1 2">
    <name type="scientific">Microcella daejeonensis</name>
    <dbReference type="NCBI Taxonomy" id="2994971"/>
    <lineage>
        <taxon>Bacteria</taxon>
        <taxon>Bacillati</taxon>
        <taxon>Actinomycetota</taxon>
        <taxon>Actinomycetes</taxon>
        <taxon>Micrococcales</taxon>
        <taxon>Microbacteriaceae</taxon>
        <taxon>Microcella</taxon>
    </lineage>
</organism>
<evidence type="ECO:0000313" key="1">
    <source>
        <dbReference type="EMBL" id="WAB82466.1"/>
    </source>
</evidence>
<dbReference type="RefSeq" id="WP_267782518.1">
    <property type="nucleotide sequence ID" value="NZ_CP113089.1"/>
</dbReference>
<reference evidence="1" key="1">
    <citation type="submission" date="2022-11" db="EMBL/GenBank/DDBJ databases">
        <title>Description of Microcella daejonensis nov. sp, isolated from riverside soil.</title>
        <authorList>
            <person name="Molina K.M."/>
            <person name="Kim S.B."/>
        </authorList>
    </citation>
    <scope>NUCLEOTIDE SEQUENCE</scope>
    <source>
        <strain evidence="1">MMS21-STM12</strain>
    </source>
</reference>
<gene>
    <name evidence="1" type="ORF">OVN18_05555</name>
</gene>
<sequence length="187" mass="20977">MAEIEAASFPRDARVFVDESKARGYILAAAVVSPGSLKAAQSELRRLLRPGQSRLHFTSESDSSRRRLLAAMCDLKVRVTVYRVRGLREKEARRLCLFAVTELMVLQRASELVLESADVGVNAADRATISRRLSDLGERRAFAFRHERPKDEPLLWVADAVAWCSQAGGDWMRRCAPLVQQRIDLAP</sequence>
<dbReference type="AlphaFoldDB" id="A0A9E8MMZ0"/>
<protein>
    <recommendedName>
        <fullName evidence="3">DUF3800 domain-containing protein</fullName>
    </recommendedName>
</protein>
<accession>A0A9E8MMZ0</accession>
<dbReference type="KEGG" id="mdb:OVN18_05555"/>
<keyword evidence="2" id="KW-1185">Reference proteome</keyword>
<proteinExistence type="predicted"/>
<dbReference type="Proteomes" id="UP001164706">
    <property type="component" value="Chromosome"/>
</dbReference>
<dbReference type="EMBL" id="CP113089">
    <property type="protein sequence ID" value="WAB82466.1"/>
    <property type="molecule type" value="Genomic_DNA"/>
</dbReference>
<name>A0A9E8MMZ0_9MICO</name>
<evidence type="ECO:0008006" key="3">
    <source>
        <dbReference type="Google" id="ProtNLM"/>
    </source>
</evidence>